<dbReference type="PROSITE" id="PS50850">
    <property type="entry name" value="MFS"/>
    <property type="match status" value="1"/>
</dbReference>
<feature type="transmembrane region" description="Helical" evidence="9">
    <location>
        <begin position="316"/>
        <end position="349"/>
    </location>
</feature>
<feature type="compositionally biased region" description="Low complexity" evidence="8">
    <location>
        <begin position="431"/>
        <end position="444"/>
    </location>
</feature>
<comment type="subcellular location">
    <subcellularLocation>
        <location evidence="1">Cell membrane</location>
        <topology evidence="1">Multi-pass membrane protein</topology>
    </subcellularLocation>
</comment>
<keyword evidence="5 9" id="KW-1133">Transmembrane helix</keyword>
<dbReference type="SUPFAM" id="SSF103473">
    <property type="entry name" value="MFS general substrate transporter"/>
    <property type="match status" value="1"/>
</dbReference>
<evidence type="ECO:0000256" key="8">
    <source>
        <dbReference type="SAM" id="MobiDB-lite"/>
    </source>
</evidence>
<feature type="transmembrane region" description="Helical" evidence="9">
    <location>
        <begin position="84"/>
        <end position="106"/>
    </location>
</feature>
<evidence type="ECO:0000313" key="11">
    <source>
        <dbReference type="EMBL" id="CAB1129002.1"/>
    </source>
</evidence>
<keyword evidence="4 9" id="KW-0812">Transmembrane</keyword>
<feature type="region of interest" description="Disordered" evidence="8">
    <location>
        <begin position="430"/>
        <end position="465"/>
    </location>
</feature>
<dbReference type="Pfam" id="PF07690">
    <property type="entry name" value="MFS_1"/>
    <property type="match status" value="1"/>
</dbReference>
<keyword evidence="12" id="KW-1185">Reference proteome</keyword>
<gene>
    <name evidence="11" type="ORF">R50_1496</name>
</gene>
<feature type="transmembrane region" description="Helical" evidence="9">
    <location>
        <begin position="182"/>
        <end position="199"/>
    </location>
</feature>
<feature type="transmembrane region" description="Helical" evidence="9">
    <location>
        <begin position="153"/>
        <end position="176"/>
    </location>
</feature>
<proteinExistence type="inferred from homology"/>
<evidence type="ECO:0000256" key="2">
    <source>
        <dbReference type="ARBA" id="ARBA00008432"/>
    </source>
</evidence>
<feature type="compositionally biased region" description="Gly residues" evidence="8">
    <location>
        <begin position="445"/>
        <end position="454"/>
    </location>
</feature>
<feature type="transmembrane region" description="Helical" evidence="9">
    <location>
        <begin position="55"/>
        <end position="77"/>
    </location>
</feature>
<accession>A0A6F8ZH70</accession>
<dbReference type="InterPro" id="IPR011701">
    <property type="entry name" value="MFS"/>
</dbReference>
<feature type="transmembrane region" description="Helical" evidence="9">
    <location>
        <begin position="287"/>
        <end position="304"/>
    </location>
</feature>
<dbReference type="InterPro" id="IPR044772">
    <property type="entry name" value="NO3_transporter"/>
</dbReference>
<keyword evidence="7 9" id="KW-0472">Membrane</keyword>
<dbReference type="Gene3D" id="1.20.1250.20">
    <property type="entry name" value="MFS general substrate transporter like domains"/>
    <property type="match status" value="2"/>
</dbReference>
<protein>
    <submittedName>
        <fullName evidence="11">Nitrate/nitrite transporter</fullName>
    </submittedName>
</protein>
<dbReference type="InterPro" id="IPR036259">
    <property type="entry name" value="MFS_trans_sf"/>
</dbReference>
<sequence length="465" mass="47573">MLEPSGGGGVRGGPRAALVLATVGFFGGFAGVSVFGPLVPKFVQAMHLSPLEGGLLAAIANLTGSLLRIPFGAWVDAIGGKRPFLILLALALTGILGTAALVDVAYPARLGGLYPVLLLLGLLSGAGIATFSVGIGQVSYWFPRSQQGGPLGIYAGIGNLGPGLFAGILPVLVIRWGMVPAYLAWAGFLAIILLIYALWQHDAPSFQLAARGERVTAARVAAYGQELLPVGSAREGLERAARRPATWALVTLYFTSFGGFLALTAWLPSFWHAAYHLPLETAGLYTLVYSVLTSLVRVPGGVLADRLSIRYALTVNLLVIGVGATVVMLAGSAGIALGGTVVLAVGMGLQNAIVFKLAPRYVPDAMGGAAGWVGGLGALGGFLIPPLMGYLAGSRGGGHPYQMSFAVFLVLVLLNLGVVVWLGRLAPPAPGEEAGTGRRAAGGEWAPGGSGGPAPAGKGTDYGRY</sequence>
<evidence type="ECO:0000256" key="5">
    <source>
        <dbReference type="ARBA" id="ARBA00022989"/>
    </source>
</evidence>
<organism evidence="11 12">
    <name type="scientific">Candidatus Hydrogenisulfobacillus filiaventi</name>
    <dbReference type="NCBI Taxonomy" id="2707344"/>
    <lineage>
        <taxon>Bacteria</taxon>
        <taxon>Bacillati</taxon>
        <taxon>Bacillota</taxon>
        <taxon>Clostridia</taxon>
        <taxon>Eubacteriales</taxon>
        <taxon>Clostridiales Family XVII. Incertae Sedis</taxon>
        <taxon>Candidatus Hydrogenisulfobacillus</taxon>
    </lineage>
</organism>
<evidence type="ECO:0000256" key="6">
    <source>
        <dbReference type="ARBA" id="ARBA00023063"/>
    </source>
</evidence>
<feature type="transmembrane region" description="Helical" evidence="9">
    <location>
        <begin position="112"/>
        <end position="141"/>
    </location>
</feature>
<name>A0A6F8ZH70_9FIRM</name>
<evidence type="ECO:0000259" key="10">
    <source>
        <dbReference type="PROSITE" id="PS50850"/>
    </source>
</evidence>
<evidence type="ECO:0000256" key="9">
    <source>
        <dbReference type="SAM" id="Phobius"/>
    </source>
</evidence>
<dbReference type="GO" id="GO:0015112">
    <property type="term" value="F:nitrate transmembrane transporter activity"/>
    <property type="evidence" value="ECO:0007669"/>
    <property type="project" value="InterPro"/>
</dbReference>
<evidence type="ECO:0000256" key="4">
    <source>
        <dbReference type="ARBA" id="ARBA00022692"/>
    </source>
</evidence>
<dbReference type="PANTHER" id="PTHR23515">
    <property type="entry name" value="HIGH-AFFINITY NITRATE TRANSPORTER 2.3"/>
    <property type="match status" value="1"/>
</dbReference>
<dbReference type="GO" id="GO:0042128">
    <property type="term" value="P:nitrate assimilation"/>
    <property type="evidence" value="ECO:0007669"/>
    <property type="project" value="UniProtKB-KW"/>
</dbReference>
<dbReference type="GO" id="GO:0005886">
    <property type="term" value="C:plasma membrane"/>
    <property type="evidence" value="ECO:0007669"/>
    <property type="project" value="UniProtKB-SubCell"/>
</dbReference>
<feature type="transmembrane region" description="Helical" evidence="9">
    <location>
        <begin position="16"/>
        <end position="35"/>
    </location>
</feature>
<dbReference type="EMBL" id="LR778114">
    <property type="protein sequence ID" value="CAB1129002.1"/>
    <property type="molecule type" value="Genomic_DNA"/>
</dbReference>
<feature type="transmembrane region" description="Helical" evidence="9">
    <location>
        <begin position="403"/>
        <end position="423"/>
    </location>
</feature>
<evidence type="ECO:0000313" key="12">
    <source>
        <dbReference type="Proteomes" id="UP000503399"/>
    </source>
</evidence>
<evidence type="ECO:0000256" key="3">
    <source>
        <dbReference type="ARBA" id="ARBA00022448"/>
    </source>
</evidence>
<dbReference type="KEGG" id="hfv:R50_1496"/>
<evidence type="ECO:0000256" key="1">
    <source>
        <dbReference type="ARBA" id="ARBA00004651"/>
    </source>
</evidence>
<reference evidence="11 12" key="1">
    <citation type="submission" date="2020-02" db="EMBL/GenBank/DDBJ databases">
        <authorList>
            <person name="Hogendoorn C."/>
        </authorList>
    </citation>
    <scope>NUCLEOTIDE SEQUENCE [LARGE SCALE GENOMIC DNA]</scope>
    <source>
        <strain evidence="11">R501</strain>
    </source>
</reference>
<keyword evidence="3" id="KW-0813">Transport</keyword>
<dbReference type="InterPro" id="IPR020846">
    <property type="entry name" value="MFS_dom"/>
</dbReference>
<dbReference type="AlphaFoldDB" id="A0A6F8ZH70"/>
<comment type="similarity">
    <text evidence="2">Belongs to the major facilitator superfamily. Nitrate/nitrite porter (TC 2.A.1.8) family.</text>
</comment>
<feature type="transmembrane region" description="Helical" evidence="9">
    <location>
        <begin position="247"/>
        <end position="267"/>
    </location>
</feature>
<dbReference type="Proteomes" id="UP000503399">
    <property type="component" value="Chromosome"/>
</dbReference>
<keyword evidence="6" id="KW-0534">Nitrate assimilation</keyword>
<evidence type="ECO:0000256" key="7">
    <source>
        <dbReference type="ARBA" id="ARBA00023136"/>
    </source>
</evidence>
<feature type="transmembrane region" description="Helical" evidence="9">
    <location>
        <begin position="369"/>
        <end position="391"/>
    </location>
</feature>
<feature type="domain" description="Major facilitator superfamily (MFS) profile" evidence="10">
    <location>
        <begin position="17"/>
        <end position="427"/>
    </location>
</feature>